<dbReference type="STRING" id="1925591.BI308_18870"/>
<dbReference type="AlphaFoldDB" id="A0A1L9QMZ1"/>
<sequence>MKTQHPFFSQVALTEDLPQYHLKQGDTATIVEHYPMPESQEDGYSLEGFDVPEITIEVKASQIMLLSDYLREEAILSKFRNLSEHRQKQLEEYLDFLLHKDQTTPVN</sequence>
<keyword evidence="2" id="KW-1185">Reference proteome</keyword>
<dbReference type="Pfam" id="PF16277">
    <property type="entry name" value="DUF4926"/>
    <property type="match status" value="1"/>
</dbReference>
<gene>
    <name evidence="1" type="ORF">BI308_18870</name>
</gene>
<dbReference type="InterPro" id="IPR032568">
    <property type="entry name" value="DUF4926"/>
</dbReference>
<evidence type="ECO:0000313" key="1">
    <source>
        <dbReference type="EMBL" id="OJJ24048.1"/>
    </source>
</evidence>
<dbReference type="EMBL" id="MLAW01000039">
    <property type="protein sequence ID" value="OJJ24048.1"/>
    <property type="molecule type" value="Genomic_DNA"/>
</dbReference>
<dbReference type="Proteomes" id="UP000183940">
    <property type="component" value="Unassembled WGS sequence"/>
</dbReference>
<evidence type="ECO:0000313" key="2">
    <source>
        <dbReference type="Proteomes" id="UP000183940"/>
    </source>
</evidence>
<accession>A0A1L9QMZ1</accession>
<reference evidence="1" key="1">
    <citation type="submission" date="2016-10" db="EMBL/GenBank/DDBJ databases">
        <title>CRISPR-Cas defence system in Roseofilum reptotaenium: evidence of a bacteriophage-cyanobacterium arms race in the coral black band disease.</title>
        <authorList>
            <person name="Buerger P."/>
            <person name="Wood-Charlson E.M."/>
            <person name="Weynberg K.D."/>
            <person name="Willis B."/>
            <person name="Van Oppen M.J."/>
        </authorList>
    </citation>
    <scope>NUCLEOTIDE SEQUENCE [LARGE SCALE GENOMIC DNA]</scope>
    <source>
        <strain evidence="1">AO1-A</strain>
    </source>
</reference>
<comment type="caution">
    <text evidence="1">The sequence shown here is derived from an EMBL/GenBank/DDBJ whole genome shotgun (WGS) entry which is preliminary data.</text>
</comment>
<protein>
    <submittedName>
        <fullName evidence="1">DUF4926 domain-containing protein</fullName>
    </submittedName>
</protein>
<organism evidence="1 2">
    <name type="scientific">Roseofilum reptotaenium AO1-A</name>
    <dbReference type="NCBI Taxonomy" id="1925591"/>
    <lineage>
        <taxon>Bacteria</taxon>
        <taxon>Bacillati</taxon>
        <taxon>Cyanobacteriota</taxon>
        <taxon>Cyanophyceae</taxon>
        <taxon>Desertifilales</taxon>
        <taxon>Desertifilaceae</taxon>
        <taxon>Roseofilum</taxon>
    </lineage>
</organism>
<name>A0A1L9QMZ1_9CYAN</name>
<proteinExistence type="predicted"/>